<protein>
    <submittedName>
        <fullName evidence="2">Set11 protein</fullName>
    </submittedName>
</protein>
<organism evidence="2 3">
    <name type="scientific">Symbiodinium necroappetens</name>
    <dbReference type="NCBI Taxonomy" id="1628268"/>
    <lineage>
        <taxon>Eukaryota</taxon>
        <taxon>Sar</taxon>
        <taxon>Alveolata</taxon>
        <taxon>Dinophyceae</taxon>
        <taxon>Suessiales</taxon>
        <taxon>Symbiodiniaceae</taxon>
        <taxon>Symbiodinium</taxon>
    </lineage>
</organism>
<dbReference type="GO" id="GO:0016279">
    <property type="term" value="F:protein-lysine N-methyltransferase activity"/>
    <property type="evidence" value="ECO:0007669"/>
    <property type="project" value="TreeGrafter"/>
</dbReference>
<evidence type="ECO:0000259" key="1">
    <source>
        <dbReference type="PROSITE" id="PS50280"/>
    </source>
</evidence>
<dbReference type="CDD" id="cd10527">
    <property type="entry name" value="SET_LSMT"/>
    <property type="match status" value="1"/>
</dbReference>
<feature type="domain" description="SET" evidence="1">
    <location>
        <begin position="84"/>
        <end position="298"/>
    </location>
</feature>
<dbReference type="PROSITE" id="PS50280">
    <property type="entry name" value="SET"/>
    <property type="match status" value="1"/>
</dbReference>
<dbReference type="EMBL" id="CAJNJA010007219">
    <property type="protein sequence ID" value="CAE7221847.1"/>
    <property type="molecule type" value="Genomic_DNA"/>
</dbReference>
<dbReference type="InterPro" id="IPR050600">
    <property type="entry name" value="SETD3_SETD6_MTase"/>
</dbReference>
<dbReference type="PANTHER" id="PTHR13271:SF137">
    <property type="entry name" value="SET DOMAIN-CONTAINING PROTEIN"/>
    <property type="match status" value="1"/>
</dbReference>
<comment type="caution">
    <text evidence="2">The sequence shown here is derived from an EMBL/GenBank/DDBJ whole genome shotgun (WGS) entry which is preliminary data.</text>
</comment>
<dbReference type="Pfam" id="PF00856">
    <property type="entry name" value="SET"/>
    <property type="match status" value="1"/>
</dbReference>
<dbReference type="AlphaFoldDB" id="A0A812K6K1"/>
<accession>A0A812K6K1</accession>
<dbReference type="OrthoDB" id="426421at2759"/>
<dbReference type="InterPro" id="IPR046341">
    <property type="entry name" value="SET_dom_sf"/>
</dbReference>
<keyword evidence="3" id="KW-1185">Reference proteome</keyword>
<dbReference type="Proteomes" id="UP000601435">
    <property type="component" value="Unassembled WGS sequence"/>
</dbReference>
<dbReference type="Gene3D" id="3.90.1410.10">
    <property type="entry name" value="set domain protein methyltransferase, domain 1"/>
    <property type="match status" value="1"/>
</dbReference>
<dbReference type="PANTHER" id="PTHR13271">
    <property type="entry name" value="UNCHARACTERIZED PUTATIVE METHYLTRANSFERASE"/>
    <property type="match status" value="1"/>
</dbReference>
<dbReference type="SUPFAM" id="SSF82199">
    <property type="entry name" value="SET domain"/>
    <property type="match status" value="1"/>
</dbReference>
<sequence>MRSRAVCSSVLPFVAGLGVPKFSDDATPTKPLPPRRLNRRKVSFWSSPAACQGHDDSQALSRKRSDDPSHVLQWHRTGGGFVHESIQATQLPGLGWALCTRADIGKDAVLVTTPAKLLWVARECHAPAGVHPLAPGEELPGASMLLRRRLVDAVAKPSPFVKAMQPPGSIPLQLATGSLADGPPESLTAALKGTSLLRHTHSLRTKLLEAVGPELQRADDRQHLWELSVWAQSVIMSRAFKIPKGSDRLVLIPIVDIANHAATHRLANADVRNNADGSVSMVAVRDIAKGEEVRICYGEYTNEQLLFCYGFVIPDNPCQGLVCPLQFPDSPKRSELLHHCLAHRRQLVPHTLPAKAGPLLYRASGTVPCELLLALKVANITETQAAELLEAKSWESSVLDPGPQELVQCLAFLEAWQRELPGRNPAAEVEDFEPCRQLQ</sequence>
<name>A0A812K6K1_9DINO</name>
<evidence type="ECO:0000313" key="3">
    <source>
        <dbReference type="Proteomes" id="UP000601435"/>
    </source>
</evidence>
<proteinExistence type="predicted"/>
<reference evidence="2" key="1">
    <citation type="submission" date="2021-02" db="EMBL/GenBank/DDBJ databases">
        <authorList>
            <person name="Dougan E. K."/>
            <person name="Rhodes N."/>
            <person name="Thang M."/>
            <person name="Chan C."/>
        </authorList>
    </citation>
    <scope>NUCLEOTIDE SEQUENCE</scope>
</reference>
<feature type="non-terminal residue" evidence="2">
    <location>
        <position position="439"/>
    </location>
</feature>
<dbReference type="InterPro" id="IPR001214">
    <property type="entry name" value="SET_dom"/>
</dbReference>
<gene>
    <name evidence="2" type="primary">set11</name>
    <name evidence="2" type="ORF">SNEC2469_LOCUS2876</name>
</gene>
<evidence type="ECO:0000313" key="2">
    <source>
        <dbReference type="EMBL" id="CAE7221847.1"/>
    </source>
</evidence>